<dbReference type="GO" id="GO:0046872">
    <property type="term" value="F:metal ion binding"/>
    <property type="evidence" value="ECO:0007669"/>
    <property type="project" value="UniProtKB-KW"/>
</dbReference>
<dbReference type="GO" id="GO:0006829">
    <property type="term" value="P:zinc ion transport"/>
    <property type="evidence" value="ECO:0007669"/>
    <property type="project" value="UniProtKB-KW"/>
</dbReference>
<evidence type="ECO:0000256" key="12">
    <source>
        <dbReference type="SAM" id="MobiDB-lite"/>
    </source>
</evidence>
<dbReference type="InterPro" id="IPR050492">
    <property type="entry name" value="Bact_metal-bind_prot9"/>
</dbReference>
<keyword evidence="15" id="KW-1185">Reference proteome</keyword>
<dbReference type="PANTHER" id="PTHR42953">
    <property type="entry name" value="HIGH-AFFINITY ZINC UPTAKE SYSTEM PROTEIN ZNUA-RELATED"/>
    <property type="match status" value="1"/>
</dbReference>
<evidence type="ECO:0000256" key="9">
    <source>
        <dbReference type="ARBA" id="ARBA00022906"/>
    </source>
</evidence>
<keyword evidence="8" id="KW-0862">Zinc</keyword>
<evidence type="ECO:0000256" key="8">
    <source>
        <dbReference type="ARBA" id="ARBA00022833"/>
    </source>
</evidence>
<dbReference type="InterPro" id="IPR006127">
    <property type="entry name" value="ZnuA-like"/>
</dbReference>
<organism evidence="14 15">
    <name type="scientific">Azospirillum cavernae</name>
    <dbReference type="NCBI Taxonomy" id="2320860"/>
    <lineage>
        <taxon>Bacteria</taxon>
        <taxon>Pseudomonadati</taxon>
        <taxon>Pseudomonadota</taxon>
        <taxon>Alphaproteobacteria</taxon>
        <taxon>Rhodospirillales</taxon>
        <taxon>Azospirillaceae</taxon>
        <taxon>Azospirillum</taxon>
    </lineage>
</organism>
<dbReference type="GO" id="GO:0042597">
    <property type="term" value="C:periplasmic space"/>
    <property type="evidence" value="ECO:0007669"/>
    <property type="project" value="UniProtKB-SubCell"/>
</dbReference>
<dbReference type="PANTHER" id="PTHR42953:SF3">
    <property type="entry name" value="HIGH-AFFINITY ZINC UPTAKE SYSTEM PROTEIN ZNUA"/>
    <property type="match status" value="1"/>
</dbReference>
<gene>
    <name evidence="14" type="ORF">D3877_14570</name>
</gene>
<evidence type="ECO:0000313" key="15">
    <source>
        <dbReference type="Proteomes" id="UP000283458"/>
    </source>
</evidence>
<evidence type="ECO:0000256" key="5">
    <source>
        <dbReference type="ARBA" id="ARBA00022723"/>
    </source>
</evidence>
<evidence type="ECO:0000256" key="10">
    <source>
        <dbReference type="ARBA" id="ARBA00023065"/>
    </source>
</evidence>
<sequence>MRRIACFPAAAVTLMLAAAPALADAPKVVVSIKPIHSLVASVMQGVGEPALLVRGGASPHTYTLKPSDAKSLSTADLVVWVGPEMEGFLEKPLSSNARKAKILTLMDAQGLHLLDAREGGAWESHDHGHEHKGGEHKHEAKGHDAKHDHGDEHDHDEVNTHIWLDPANARRIVTLTAEALTAKDPANAEAYRTNADKTLGSIDALDAELKAALVPVAGKPFVVFHDAYQYFEDRYNLSAVGSITVSPDRRPSAKRLSAIRAKIAGLEAACVFAEPQFEPALVRTVAEGTKAKTGVLDPEGADLAEGPALYPTLMRNLAASLRACLGA</sequence>
<dbReference type="CDD" id="cd01019">
    <property type="entry name" value="ZnuA"/>
    <property type="match status" value="1"/>
</dbReference>
<evidence type="ECO:0000256" key="7">
    <source>
        <dbReference type="ARBA" id="ARBA00022764"/>
    </source>
</evidence>
<evidence type="ECO:0000256" key="11">
    <source>
        <dbReference type="ARBA" id="ARBA00023157"/>
    </source>
</evidence>
<dbReference type="Gene3D" id="3.40.50.1980">
    <property type="entry name" value="Nitrogenase molybdenum iron protein domain"/>
    <property type="match status" value="2"/>
</dbReference>
<evidence type="ECO:0000256" key="13">
    <source>
        <dbReference type="SAM" id="SignalP"/>
    </source>
</evidence>
<keyword evidence="9" id="KW-0864">Zinc transport</keyword>
<dbReference type="InterPro" id="IPR035520">
    <property type="entry name" value="ZnuA"/>
</dbReference>
<dbReference type="Proteomes" id="UP000283458">
    <property type="component" value="Unassembled WGS sequence"/>
</dbReference>
<feature type="signal peptide" evidence="13">
    <location>
        <begin position="1"/>
        <end position="23"/>
    </location>
</feature>
<name>A0A418VW82_9PROT</name>
<reference evidence="14 15" key="1">
    <citation type="submission" date="2018-09" db="EMBL/GenBank/DDBJ databases">
        <authorList>
            <person name="Zhu H."/>
        </authorList>
    </citation>
    <scope>NUCLEOTIDE SEQUENCE [LARGE SCALE GENOMIC DNA]</scope>
    <source>
        <strain evidence="14 15">K2W22B-5</strain>
    </source>
</reference>
<evidence type="ECO:0000256" key="2">
    <source>
        <dbReference type="ARBA" id="ARBA00011028"/>
    </source>
</evidence>
<dbReference type="Pfam" id="PF01297">
    <property type="entry name" value="ZnuA"/>
    <property type="match status" value="1"/>
</dbReference>
<dbReference type="RefSeq" id="WP_119831479.1">
    <property type="nucleotide sequence ID" value="NZ_QYUL01000002.1"/>
</dbReference>
<keyword evidence="10" id="KW-0406">Ion transport</keyword>
<keyword evidence="6 13" id="KW-0732">Signal</keyword>
<dbReference type="AlphaFoldDB" id="A0A418VW82"/>
<evidence type="ECO:0000256" key="4">
    <source>
        <dbReference type="ARBA" id="ARBA00022448"/>
    </source>
</evidence>
<proteinExistence type="inferred from homology"/>
<feature type="chain" id="PRO_5018968327" description="High-affinity zinc uptake system protein ZnuA" evidence="13">
    <location>
        <begin position="24"/>
        <end position="327"/>
    </location>
</feature>
<comment type="similarity">
    <text evidence="2">Belongs to the bacterial solute-binding protein 9 family.</text>
</comment>
<dbReference type="OrthoDB" id="7346865at2"/>
<keyword evidence="5" id="KW-0479">Metal-binding</keyword>
<dbReference type="SUPFAM" id="SSF53807">
    <property type="entry name" value="Helical backbone' metal receptor"/>
    <property type="match status" value="1"/>
</dbReference>
<keyword evidence="7" id="KW-0574">Periplasm</keyword>
<accession>A0A418VW82</accession>
<protein>
    <recommendedName>
        <fullName evidence="3">High-affinity zinc uptake system protein ZnuA</fullName>
    </recommendedName>
</protein>
<keyword evidence="11" id="KW-1015">Disulfide bond</keyword>
<feature type="region of interest" description="Disordered" evidence="12">
    <location>
        <begin position="122"/>
        <end position="154"/>
    </location>
</feature>
<comment type="subcellular location">
    <subcellularLocation>
        <location evidence="1">Periplasm</location>
    </subcellularLocation>
</comment>
<dbReference type="NCBIfam" id="NF007091">
    <property type="entry name" value="PRK09545.1"/>
    <property type="match status" value="1"/>
</dbReference>
<evidence type="ECO:0000256" key="3">
    <source>
        <dbReference type="ARBA" id="ARBA00015915"/>
    </source>
</evidence>
<comment type="caution">
    <text evidence="14">The sequence shown here is derived from an EMBL/GenBank/DDBJ whole genome shotgun (WGS) entry which is preliminary data.</text>
</comment>
<evidence type="ECO:0000256" key="1">
    <source>
        <dbReference type="ARBA" id="ARBA00004418"/>
    </source>
</evidence>
<evidence type="ECO:0000313" key="14">
    <source>
        <dbReference type="EMBL" id="RJF81389.1"/>
    </source>
</evidence>
<evidence type="ECO:0000256" key="6">
    <source>
        <dbReference type="ARBA" id="ARBA00022729"/>
    </source>
</evidence>
<keyword evidence="4" id="KW-0813">Transport</keyword>
<dbReference type="EMBL" id="QYUL01000002">
    <property type="protein sequence ID" value="RJF81389.1"/>
    <property type="molecule type" value="Genomic_DNA"/>
</dbReference>